<accession>A0A9W6HV24</accession>
<evidence type="ECO:0000259" key="2">
    <source>
        <dbReference type="Pfam" id="PF00561"/>
    </source>
</evidence>
<dbReference type="SUPFAM" id="SSF53474">
    <property type="entry name" value="alpha/beta-Hydrolases"/>
    <property type="match status" value="1"/>
</dbReference>
<dbReference type="Gene3D" id="3.40.50.1820">
    <property type="entry name" value="alpha/beta hydrolase"/>
    <property type="match status" value="1"/>
</dbReference>
<dbReference type="GO" id="GO:0016787">
    <property type="term" value="F:hydrolase activity"/>
    <property type="evidence" value="ECO:0007669"/>
    <property type="project" value="UniProtKB-KW"/>
</dbReference>
<reference evidence="3" key="1">
    <citation type="journal article" date="2014" name="Int. J. Syst. Evol. Microbiol.">
        <title>Complete genome sequence of Corynebacterium casei LMG S-19264T (=DSM 44701T), isolated from a smear-ripened cheese.</title>
        <authorList>
            <consortium name="US DOE Joint Genome Institute (JGI-PGF)"/>
            <person name="Walter F."/>
            <person name="Albersmeier A."/>
            <person name="Kalinowski J."/>
            <person name="Ruckert C."/>
        </authorList>
    </citation>
    <scope>NUCLEOTIDE SEQUENCE</scope>
    <source>
        <strain evidence="3">VKM Ac-1958</strain>
    </source>
</reference>
<evidence type="ECO:0000256" key="1">
    <source>
        <dbReference type="ARBA" id="ARBA00022801"/>
    </source>
</evidence>
<name>A0A9W6HV24_9MICO</name>
<evidence type="ECO:0000313" key="4">
    <source>
        <dbReference type="Proteomes" id="UP001142325"/>
    </source>
</evidence>
<feature type="domain" description="AB hydrolase-1" evidence="2">
    <location>
        <begin position="32"/>
        <end position="147"/>
    </location>
</feature>
<reference evidence="3" key="2">
    <citation type="submission" date="2023-01" db="EMBL/GenBank/DDBJ databases">
        <authorList>
            <person name="Sun Q."/>
            <person name="Evtushenko L."/>
        </authorList>
    </citation>
    <scope>NUCLEOTIDE SEQUENCE</scope>
    <source>
        <strain evidence="3">VKM Ac-1958</strain>
    </source>
</reference>
<dbReference type="Proteomes" id="UP001142325">
    <property type="component" value="Unassembled WGS sequence"/>
</dbReference>
<dbReference type="InterPro" id="IPR000073">
    <property type="entry name" value="AB_hydrolase_1"/>
</dbReference>
<organism evidence="3 4">
    <name type="scientific">Microbacterium keratanolyticum</name>
    <dbReference type="NCBI Taxonomy" id="67574"/>
    <lineage>
        <taxon>Bacteria</taxon>
        <taxon>Bacillati</taxon>
        <taxon>Actinomycetota</taxon>
        <taxon>Actinomycetes</taxon>
        <taxon>Micrococcales</taxon>
        <taxon>Microbacteriaceae</taxon>
        <taxon>Microbacterium</taxon>
    </lineage>
</organism>
<sequence length="278" mass="29545">MLPALPDSVTISEVPVADGVSLRVLRAGSGTPLVMLPGWTCSADFFVHQLTGLSDGFDVIAIDPRGHGGSSKPLTGNTFAQRGNDLAALVDALGLDRFVLLGWSFGVLDALSYIRSHGTDRIEKLVIVDETPKVPADPADASEWGEAPLTHDGIVGLQRAVLDDRVGFWTAYASYMIGSENADDVARIVELGLQTPEHIAVASVMDGATSDYSAEAASASVAVPTLFLAREDWADDARTWVTAHMPQAQFDTIPLHMGFATHAEDFNAKVREFAAANA</sequence>
<dbReference type="GO" id="GO:0016020">
    <property type="term" value="C:membrane"/>
    <property type="evidence" value="ECO:0007669"/>
    <property type="project" value="TreeGrafter"/>
</dbReference>
<protein>
    <recommendedName>
        <fullName evidence="2">AB hydrolase-1 domain-containing protein</fullName>
    </recommendedName>
</protein>
<comment type="caution">
    <text evidence="3">The sequence shown here is derived from an EMBL/GenBank/DDBJ whole genome shotgun (WGS) entry which is preliminary data.</text>
</comment>
<dbReference type="InterPro" id="IPR050266">
    <property type="entry name" value="AB_hydrolase_sf"/>
</dbReference>
<proteinExistence type="predicted"/>
<evidence type="ECO:0000313" key="3">
    <source>
        <dbReference type="EMBL" id="GLK03164.1"/>
    </source>
</evidence>
<dbReference type="AlphaFoldDB" id="A0A9W6HV24"/>
<dbReference type="PANTHER" id="PTHR43798">
    <property type="entry name" value="MONOACYLGLYCEROL LIPASE"/>
    <property type="match status" value="1"/>
</dbReference>
<dbReference type="Pfam" id="PF00561">
    <property type="entry name" value="Abhydrolase_1"/>
    <property type="match status" value="1"/>
</dbReference>
<keyword evidence="4" id="KW-1185">Reference proteome</keyword>
<dbReference type="InterPro" id="IPR029058">
    <property type="entry name" value="AB_hydrolase_fold"/>
</dbReference>
<dbReference type="EMBL" id="BSET01000002">
    <property type="protein sequence ID" value="GLK03164.1"/>
    <property type="molecule type" value="Genomic_DNA"/>
</dbReference>
<keyword evidence="1" id="KW-0378">Hydrolase</keyword>
<dbReference type="PANTHER" id="PTHR43798:SF31">
    <property type="entry name" value="AB HYDROLASE SUPERFAMILY PROTEIN YCLE"/>
    <property type="match status" value="1"/>
</dbReference>
<gene>
    <name evidence="3" type="ORF">GCM10017596_28790</name>
</gene>